<sequence length="463" mass="49955">MEKQQMKKSMSQMDVLFLAIGAMLGWGWVVLSGDWISTAGFLGSTFAFIIGGILVILIGLTYAELSSAIPETGGGMIFVLRAFGRKTAFIAAWGVLFGYVSVITFEAVALPTVIDYVMPVEHRGFLWTLGGWDVYFTWVLIGSGGAVVLTALNYFGVKPAAIFQSVFTIAIIATGFLLLGGALVNGDYGNVEPLFKDGFSGMMSVLVMIPFLFVGFDVIPQVAAEIKAPKKIIGKMLIISIISAVIFYLLIVFGVTLGLSESELASSSLATADAMVNLLGGQLFGTVLVLGGVAGIITSWNAFIIGASRILYAMSEKGMVPKWFGYIHPTYKTPTHAILFLGALAFFAPLLGRPALVWIVNAGGTGIIVGYLIVSAAFIKLRKTEPDLNRPYKINRWKTIGISAILLSVIFLAFYLPGMPAALAWPYEWLILAGWTLIGIVLYNSNSKQNGEEIQHDQHARSF</sequence>
<dbReference type="RefSeq" id="WP_048355393.1">
    <property type="nucleotide sequence ID" value="NZ_CP023481.1"/>
</dbReference>
<organism evidence="7 9">
    <name type="scientific">Bacillus glycinifermentans</name>
    <dbReference type="NCBI Taxonomy" id="1664069"/>
    <lineage>
        <taxon>Bacteria</taxon>
        <taxon>Bacillati</taxon>
        <taxon>Bacillota</taxon>
        <taxon>Bacilli</taxon>
        <taxon>Bacillales</taxon>
        <taxon>Bacillaceae</taxon>
        <taxon>Bacillus</taxon>
    </lineage>
</organism>
<keyword evidence="3 6" id="KW-0812">Transmembrane</keyword>
<feature type="transmembrane region" description="Helical" evidence="6">
    <location>
        <begin position="42"/>
        <end position="63"/>
    </location>
</feature>
<evidence type="ECO:0000256" key="6">
    <source>
        <dbReference type="SAM" id="Phobius"/>
    </source>
</evidence>
<dbReference type="GO" id="GO:0005886">
    <property type="term" value="C:plasma membrane"/>
    <property type="evidence" value="ECO:0007669"/>
    <property type="project" value="UniProtKB-SubCell"/>
</dbReference>
<dbReference type="Pfam" id="PF13520">
    <property type="entry name" value="AA_permease_2"/>
    <property type="match status" value="1"/>
</dbReference>
<keyword evidence="2" id="KW-1003">Cell membrane</keyword>
<dbReference type="OrthoDB" id="3181223at2"/>
<dbReference type="Gene3D" id="1.20.1740.10">
    <property type="entry name" value="Amino acid/polyamine transporter I"/>
    <property type="match status" value="1"/>
</dbReference>
<dbReference type="EMBL" id="JARRTL010000007">
    <property type="protein sequence ID" value="MEC0484289.1"/>
    <property type="molecule type" value="Genomic_DNA"/>
</dbReference>
<dbReference type="PANTHER" id="PTHR42770:SF7">
    <property type="entry name" value="MEMBRANE PROTEIN"/>
    <property type="match status" value="1"/>
</dbReference>
<accession>A0A0J6F0Y4</accession>
<dbReference type="AlphaFoldDB" id="A0A0J6F0Y4"/>
<feature type="transmembrane region" description="Helical" evidence="6">
    <location>
        <begin position="134"/>
        <end position="155"/>
    </location>
</feature>
<proteinExistence type="predicted"/>
<protein>
    <submittedName>
        <fullName evidence="8">APC family permease</fullName>
    </submittedName>
    <submittedName>
        <fullName evidence="7">Amino acid permease</fullName>
    </submittedName>
</protein>
<evidence type="ECO:0000256" key="1">
    <source>
        <dbReference type="ARBA" id="ARBA00004651"/>
    </source>
</evidence>
<keyword evidence="4 6" id="KW-1133">Transmembrane helix</keyword>
<dbReference type="InterPro" id="IPR050367">
    <property type="entry name" value="APC_superfamily"/>
</dbReference>
<feature type="transmembrane region" description="Helical" evidence="6">
    <location>
        <begin position="236"/>
        <end position="259"/>
    </location>
</feature>
<keyword evidence="5 6" id="KW-0472">Membrane</keyword>
<reference evidence="8 10" key="3">
    <citation type="submission" date="2023-03" db="EMBL/GenBank/DDBJ databases">
        <title>Agriculturally important microbes genome sequencing.</title>
        <authorList>
            <person name="Dunlap C."/>
        </authorList>
    </citation>
    <scope>NUCLEOTIDE SEQUENCE [LARGE SCALE GENOMIC DNA]</scope>
    <source>
        <strain evidence="8 10">CBP-3203</strain>
    </source>
</reference>
<dbReference type="EMBL" id="LECW02000001">
    <property type="protein sequence ID" value="KRT95805.1"/>
    <property type="molecule type" value="Genomic_DNA"/>
</dbReference>
<evidence type="ECO:0000313" key="9">
    <source>
        <dbReference type="Proteomes" id="UP000036168"/>
    </source>
</evidence>
<feature type="transmembrane region" description="Helical" evidence="6">
    <location>
        <begin position="90"/>
        <end position="114"/>
    </location>
</feature>
<feature type="transmembrane region" description="Helical" evidence="6">
    <location>
        <begin position="333"/>
        <end position="352"/>
    </location>
</feature>
<dbReference type="InterPro" id="IPR002293">
    <property type="entry name" value="AA/rel_permease1"/>
</dbReference>
<evidence type="ECO:0000256" key="5">
    <source>
        <dbReference type="ARBA" id="ARBA00023136"/>
    </source>
</evidence>
<evidence type="ECO:0000256" key="4">
    <source>
        <dbReference type="ARBA" id="ARBA00022989"/>
    </source>
</evidence>
<feature type="transmembrane region" description="Helical" evidence="6">
    <location>
        <begin position="424"/>
        <end position="443"/>
    </location>
</feature>
<evidence type="ECO:0000256" key="2">
    <source>
        <dbReference type="ARBA" id="ARBA00022475"/>
    </source>
</evidence>
<evidence type="ECO:0000313" key="8">
    <source>
        <dbReference type="EMBL" id="MEC0484289.1"/>
    </source>
</evidence>
<reference evidence="7" key="2">
    <citation type="submission" date="2015-10" db="EMBL/GenBank/DDBJ databases">
        <authorList>
            <person name="Gilbert D.G."/>
        </authorList>
    </citation>
    <scope>NUCLEOTIDE SEQUENCE</scope>
    <source>
        <strain evidence="7">GO-13</strain>
    </source>
</reference>
<comment type="subcellular location">
    <subcellularLocation>
        <location evidence="1">Cell membrane</location>
        <topology evidence="1">Multi-pass membrane protein</topology>
    </subcellularLocation>
</comment>
<dbReference type="Proteomes" id="UP001341297">
    <property type="component" value="Unassembled WGS sequence"/>
</dbReference>
<dbReference type="Proteomes" id="UP000036168">
    <property type="component" value="Unassembled WGS sequence"/>
</dbReference>
<gene>
    <name evidence="7" type="ORF">AB447_201520</name>
    <name evidence="8" type="ORF">P8828_05430</name>
</gene>
<dbReference type="PIRSF" id="PIRSF006060">
    <property type="entry name" value="AA_transporter"/>
    <property type="match status" value="1"/>
</dbReference>
<comment type="caution">
    <text evidence="7">The sequence shown here is derived from an EMBL/GenBank/DDBJ whole genome shotgun (WGS) entry which is preliminary data.</text>
</comment>
<feature type="transmembrane region" description="Helical" evidence="6">
    <location>
        <begin position="358"/>
        <end position="379"/>
    </location>
</feature>
<feature type="transmembrane region" description="Helical" evidence="6">
    <location>
        <begin position="162"/>
        <end position="183"/>
    </location>
</feature>
<feature type="transmembrane region" description="Helical" evidence="6">
    <location>
        <begin position="203"/>
        <end position="224"/>
    </location>
</feature>
<evidence type="ECO:0000256" key="3">
    <source>
        <dbReference type="ARBA" id="ARBA00022692"/>
    </source>
</evidence>
<feature type="transmembrane region" description="Helical" evidence="6">
    <location>
        <begin position="400"/>
        <end position="418"/>
    </location>
</feature>
<dbReference type="PANTHER" id="PTHR42770">
    <property type="entry name" value="AMINO ACID TRANSPORTER-RELATED"/>
    <property type="match status" value="1"/>
</dbReference>
<accession>A0A0J6EBL9</accession>
<keyword evidence="10" id="KW-1185">Reference proteome</keyword>
<dbReference type="STRING" id="1664069.BGLY_0488"/>
<evidence type="ECO:0000313" key="7">
    <source>
        <dbReference type="EMBL" id="KRT95805.1"/>
    </source>
</evidence>
<feature type="transmembrane region" description="Helical" evidence="6">
    <location>
        <begin position="279"/>
        <end position="312"/>
    </location>
</feature>
<name>A0A0J6F0Y4_9BACI</name>
<reference evidence="7 9" key="1">
    <citation type="journal article" date="2015" name="Int. J. Syst. Evol. Microbiol.">
        <title>Bacillus glycinifermentans sp. nov., isolated from fermented soybean paste.</title>
        <authorList>
            <person name="Kim S.J."/>
            <person name="Dunlap C.A."/>
            <person name="Kwon S.W."/>
            <person name="Rooney A.P."/>
        </authorList>
    </citation>
    <scope>NUCLEOTIDE SEQUENCE [LARGE SCALE GENOMIC DNA]</scope>
    <source>
        <strain evidence="7 9">GO-13</strain>
    </source>
</reference>
<evidence type="ECO:0000313" key="10">
    <source>
        <dbReference type="Proteomes" id="UP001341297"/>
    </source>
</evidence>
<dbReference type="GO" id="GO:0022857">
    <property type="term" value="F:transmembrane transporter activity"/>
    <property type="evidence" value="ECO:0007669"/>
    <property type="project" value="InterPro"/>
</dbReference>
<dbReference type="PATRIC" id="fig|1664069.3.peg.4613"/>